<dbReference type="Proteomes" id="UP001175211">
    <property type="component" value="Unassembled WGS sequence"/>
</dbReference>
<dbReference type="GeneID" id="85361568"/>
<proteinExistence type="predicted"/>
<feature type="region of interest" description="Disordered" evidence="1">
    <location>
        <begin position="384"/>
        <end position="410"/>
    </location>
</feature>
<feature type="region of interest" description="Disordered" evidence="1">
    <location>
        <begin position="110"/>
        <end position="132"/>
    </location>
</feature>
<keyword evidence="3" id="KW-1185">Reference proteome</keyword>
<evidence type="ECO:0000256" key="1">
    <source>
        <dbReference type="SAM" id="MobiDB-lite"/>
    </source>
</evidence>
<organism evidence="2 3">
    <name type="scientific">Armillaria tabescens</name>
    <name type="common">Ringless honey mushroom</name>
    <name type="synonym">Agaricus tabescens</name>
    <dbReference type="NCBI Taxonomy" id="1929756"/>
    <lineage>
        <taxon>Eukaryota</taxon>
        <taxon>Fungi</taxon>
        <taxon>Dikarya</taxon>
        <taxon>Basidiomycota</taxon>
        <taxon>Agaricomycotina</taxon>
        <taxon>Agaricomycetes</taxon>
        <taxon>Agaricomycetidae</taxon>
        <taxon>Agaricales</taxon>
        <taxon>Marasmiineae</taxon>
        <taxon>Physalacriaceae</taxon>
        <taxon>Desarmillaria</taxon>
    </lineage>
</organism>
<reference evidence="2" key="1">
    <citation type="submission" date="2023-06" db="EMBL/GenBank/DDBJ databases">
        <authorList>
            <consortium name="Lawrence Berkeley National Laboratory"/>
            <person name="Ahrendt S."/>
            <person name="Sahu N."/>
            <person name="Indic B."/>
            <person name="Wong-Bajracharya J."/>
            <person name="Merenyi Z."/>
            <person name="Ke H.-M."/>
            <person name="Monk M."/>
            <person name="Kocsube S."/>
            <person name="Drula E."/>
            <person name="Lipzen A."/>
            <person name="Balint B."/>
            <person name="Henrissat B."/>
            <person name="Andreopoulos B."/>
            <person name="Martin F.M."/>
            <person name="Harder C.B."/>
            <person name="Rigling D."/>
            <person name="Ford K.L."/>
            <person name="Foster G.D."/>
            <person name="Pangilinan J."/>
            <person name="Papanicolaou A."/>
            <person name="Barry K."/>
            <person name="LaButti K."/>
            <person name="Viragh M."/>
            <person name="Koriabine M."/>
            <person name="Yan M."/>
            <person name="Riley R."/>
            <person name="Champramary S."/>
            <person name="Plett K.L."/>
            <person name="Tsai I.J."/>
            <person name="Slot J."/>
            <person name="Sipos G."/>
            <person name="Plett J."/>
            <person name="Nagy L.G."/>
            <person name="Grigoriev I.V."/>
        </authorList>
    </citation>
    <scope>NUCLEOTIDE SEQUENCE</scope>
    <source>
        <strain evidence="2">CCBAS 213</strain>
    </source>
</reference>
<evidence type="ECO:0000313" key="2">
    <source>
        <dbReference type="EMBL" id="KAK0448975.1"/>
    </source>
</evidence>
<gene>
    <name evidence="2" type="ORF">EV420DRAFT_1647252</name>
</gene>
<dbReference type="RefSeq" id="XP_060326690.1">
    <property type="nucleotide sequence ID" value="XM_060478020.1"/>
</dbReference>
<comment type="caution">
    <text evidence="2">The sequence shown here is derived from an EMBL/GenBank/DDBJ whole genome shotgun (WGS) entry which is preliminary data.</text>
</comment>
<dbReference type="AlphaFoldDB" id="A0AA39JU59"/>
<accession>A0AA39JU59</accession>
<evidence type="ECO:0000313" key="3">
    <source>
        <dbReference type="Proteomes" id="UP001175211"/>
    </source>
</evidence>
<feature type="region of interest" description="Disordered" evidence="1">
    <location>
        <begin position="46"/>
        <end position="77"/>
    </location>
</feature>
<sequence length="511" mass="55151">MSVALGSSFEDLILPEVDTVLGDLLALARKLVDMSASLPAEMSVDRDATKSGLAEPPISPMATPTSGAVRGSPQPHTYTQPEMYVDARNALVSFSRIEQVCSRFRRGGVEESSDRTRVSKAAGPPFPATRPSVATASEYSSFQAAAGDLFTPARSIYADATFPLAYTQTETQPIHSYDPSSAYGPATSHGFSSAFRSAPFGGYLPPIEPRYTGARYGRANPFSAPPPNFSLFERRGPPTQRPSNEGHIYPRPGLIPRAQFTTPLQGGGPIVKPQTNSTEDRVYNAPPAPHFVAAPVPRFPITFDTNPFNVDAVERTPPATPRLNLGTLAPSPVASTPKAEVSHARNAYQDRPVFTNPWDNNKVIHEDTFSDLAPAACMQSARVESPKREVAGGSNRREETPNQTNGFGFATSSRTKIEGLDYNVPFEDIFDLDPADPRIAWWTDPFSTVTEVRRRGVIVGGNDERGGVGVGGGTDQIAELRPIVPDSRKFHSGVFAAKLCPSRYLLGMSVQ</sequence>
<feature type="compositionally biased region" description="Basic and acidic residues" evidence="1">
    <location>
        <begin position="384"/>
        <end position="400"/>
    </location>
</feature>
<dbReference type="EMBL" id="JAUEPS010000040">
    <property type="protein sequence ID" value="KAK0448975.1"/>
    <property type="molecule type" value="Genomic_DNA"/>
</dbReference>
<protein>
    <submittedName>
        <fullName evidence="2">Uncharacterized protein</fullName>
    </submittedName>
</protein>
<name>A0AA39JU59_ARMTA</name>
<feature type="compositionally biased region" description="Polar residues" evidence="1">
    <location>
        <begin position="401"/>
        <end position="410"/>
    </location>
</feature>